<gene>
    <name evidence="2" type="primary">20207581</name>
    <name evidence="1" type="ORF">HELRODRAFT_180133</name>
</gene>
<dbReference type="RefSeq" id="XP_009027148.1">
    <property type="nucleotide sequence ID" value="XM_009028900.1"/>
</dbReference>
<dbReference type="InParanoid" id="T1FFI2"/>
<evidence type="ECO:0000313" key="3">
    <source>
        <dbReference type="Proteomes" id="UP000015101"/>
    </source>
</evidence>
<name>T1FFI2_HELRO</name>
<dbReference type="EnsemblMetazoa" id="HelroT180133">
    <property type="protein sequence ID" value="HelroP180133"/>
    <property type="gene ID" value="HelroG180133"/>
</dbReference>
<dbReference type="HOGENOM" id="CLU_1983982_0_0_1"/>
<dbReference type="EMBL" id="AMQM01007107">
    <property type="status" value="NOT_ANNOTATED_CDS"/>
    <property type="molecule type" value="Genomic_DNA"/>
</dbReference>
<sequence length="126" mass="14455">MAYVAVLSTLSHYGFEYSNRSKKLDLHSLEHSGRADQILLNKILIAHHCVGKSYVPRQAASLVLRNHCVSVRWVLRSFVSDREVVRKVGREFQRKRPENAKADIAKVCLTRVKKKGEKEDDRKPSV</sequence>
<protein>
    <submittedName>
        <fullName evidence="1 2">Uncharacterized protein</fullName>
    </submittedName>
</protein>
<dbReference type="PANTHER" id="PTHR10725:SF74">
    <property type="entry name" value="ERAP1-LIKE C-TERMINAL DOMAIN-CONTAINING PROTEIN"/>
    <property type="match status" value="1"/>
</dbReference>
<reference evidence="3" key="1">
    <citation type="submission" date="2012-12" db="EMBL/GenBank/DDBJ databases">
        <authorList>
            <person name="Hellsten U."/>
            <person name="Grimwood J."/>
            <person name="Chapman J.A."/>
            <person name="Shapiro H."/>
            <person name="Aerts A."/>
            <person name="Otillar R.P."/>
            <person name="Terry A.Y."/>
            <person name="Boore J.L."/>
            <person name="Simakov O."/>
            <person name="Marletaz F."/>
            <person name="Cho S.-J."/>
            <person name="Edsinger-Gonzales E."/>
            <person name="Havlak P."/>
            <person name="Kuo D.-H."/>
            <person name="Larsson T."/>
            <person name="Lv J."/>
            <person name="Arendt D."/>
            <person name="Savage R."/>
            <person name="Osoegawa K."/>
            <person name="de Jong P."/>
            <person name="Lindberg D.R."/>
            <person name="Seaver E.C."/>
            <person name="Weisblat D.A."/>
            <person name="Putnam N.H."/>
            <person name="Grigoriev I.V."/>
            <person name="Rokhsar D.S."/>
        </authorList>
    </citation>
    <scope>NUCLEOTIDE SEQUENCE</scope>
</reference>
<organism evidence="2 3">
    <name type="scientific">Helobdella robusta</name>
    <name type="common">Californian leech</name>
    <dbReference type="NCBI Taxonomy" id="6412"/>
    <lineage>
        <taxon>Eukaryota</taxon>
        <taxon>Metazoa</taxon>
        <taxon>Spiralia</taxon>
        <taxon>Lophotrochozoa</taxon>
        <taxon>Annelida</taxon>
        <taxon>Clitellata</taxon>
        <taxon>Hirudinea</taxon>
        <taxon>Rhynchobdellida</taxon>
        <taxon>Glossiphoniidae</taxon>
        <taxon>Helobdella</taxon>
    </lineage>
</organism>
<reference evidence="1 3" key="2">
    <citation type="journal article" date="2013" name="Nature">
        <title>Insights into bilaterian evolution from three spiralian genomes.</title>
        <authorList>
            <person name="Simakov O."/>
            <person name="Marletaz F."/>
            <person name="Cho S.J."/>
            <person name="Edsinger-Gonzales E."/>
            <person name="Havlak P."/>
            <person name="Hellsten U."/>
            <person name="Kuo D.H."/>
            <person name="Larsson T."/>
            <person name="Lv J."/>
            <person name="Arendt D."/>
            <person name="Savage R."/>
            <person name="Osoegawa K."/>
            <person name="de Jong P."/>
            <person name="Grimwood J."/>
            <person name="Chapman J.A."/>
            <person name="Shapiro H."/>
            <person name="Aerts A."/>
            <person name="Otillar R.P."/>
            <person name="Terry A.Y."/>
            <person name="Boore J.L."/>
            <person name="Grigoriev I.V."/>
            <person name="Lindberg D.R."/>
            <person name="Seaver E.C."/>
            <person name="Weisblat D.A."/>
            <person name="Putnam N.H."/>
            <person name="Rokhsar D.S."/>
        </authorList>
    </citation>
    <scope>NUCLEOTIDE SEQUENCE</scope>
</reference>
<accession>T1FFI2</accession>
<dbReference type="AlphaFoldDB" id="T1FFI2"/>
<dbReference type="KEGG" id="hro:HELRODRAFT_180133"/>
<dbReference type="CTD" id="20207581"/>
<dbReference type="EMBL" id="KB097563">
    <property type="protein sequence ID" value="ESN94791.1"/>
    <property type="molecule type" value="Genomic_DNA"/>
</dbReference>
<evidence type="ECO:0000313" key="2">
    <source>
        <dbReference type="EnsemblMetazoa" id="HelroP180133"/>
    </source>
</evidence>
<dbReference type="Proteomes" id="UP000015101">
    <property type="component" value="Unassembled WGS sequence"/>
</dbReference>
<dbReference type="GeneID" id="20207581"/>
<dbReference type="PANTHER" id="PTHR10725">
    <property type="entry name" value="THAP DOMAIN-CONTAINING PROTEIN 9"/>
    <property type="match status" value="1"/>
</dbReference>
<keyword evidence="3" id="KW-1185">Reference proteome</keyword>
<proteinExistence type="predicted"/>
<evidence type="ECO:0000313" key="1">
    <source>
        <dbReference type="EMBL" id="ESN94791.1"/>
    </source>
</evidence>
<dbReference type="OrthoDB" id="6223661at2759"/>
<reference evidence="2" key="3">
    <citation type="submission" date="2015-06" db="UniProtKB">
        <authorList>
            <consortium name="EnsemblMetazoa"/>
        </authorList>
    </citation>
    <scope>IDENTIFICATION</scope>
</reference>